<name>A0A7J7Z4U8_MYOMY</name>
<feature type="compositionally biased region" description="Basic residues" evidence="1">
    <location>
        <begin position="123"/>
        <end position="132"/>
    </location>
</feature>
<keyword evidence="3" id="KW-1185">Reference proteome</keyword>
<organism evidence="2 3">
    <name type="scientific">Myotis myotis</name>
    <name type="common">Greater mouse-eared bat</name>
    <name type="synonym">Vespertilio myotis</name>
    <dbReference type="NCBI Taxonomy" id="51298"/>
    <lineage>
        <taxon>Eukaryota</taxon>
        <taxon>Metazoa</taxon>
        <taxon>Chordata</taxon>
        <taxon>Craniata</taxon>
        <taxon>Vertebrata</taxon>
        <taxon>Euteleostomi</taxon>
        <taxon>Mammalia</taxon>
        <taxon>Eutheria</taxon>
        <taxon>Laurasiatheria</taxon>
        <taxon>Chiroptera</taxon>
        <taxon>Yangochiroptera</taxon>
        <taxon>Vespertilionidae</taxon>
        <taxon>Myotis</taxon>
    </lineage>
</organism>
<feature type="compositionally biased region" description="Polar residues" evidence="1">
    <location>
        <begin position="95"/>
        <end position="106"/>
    </location>
</feature>
<sequence length="132" mass="13493">MLLHLPRAPRLQEGCPTASLGQILVPFSVESSQSEQLNDSGKRRELMVSLPPHLTHPLDGVHRTDCGGSAHAHAGAAEVQAAGCAAAEGHPATASSQTSPEGSQTARGHGPGGTSPPPPPPHPVHKFHAPGL</sequence>
<accession>A0A7J7Z4U8</accession>
<feature type="compositionally biased region" description="Low complexity" evidence="1">
    <location>
        <begin position="67"/>
        <end position="94"/>
    </location>
</feature>
<dbReference type="AlphaFoldDB" id="A0A7J7Z4U8"/>
<dbReference type="Proteomes" id="UP000527355">
    <property type="component" value="Unassembled WGS sequence"/>
</dbReference>
<evidence type="ECO:0000256" key="1">
    <source>
        <dbReference type="SAM" id="MobiDB-lite"/>
    </source>
</evidence>
<feature type="region of interest" description="Disordered" evidence="1">
    <location>
        <begin position="67"/>
        <end position="132"/>
    </location>
</feature>
<protein>
    <submittedName>
        <fullName evidence="2">Uncharacterized protein</fullName>
    </submittedName>
</protein>
<comment type="caution">
    <text evidence="2">The sequence shown here is derived from an EMBL/GenBank/DDBJ whole genome shotgun (WGS) entry which is preliminary data.</text>
</comment>
<proteinExistence type="predicted"/>
<dbReference type="EMBL" id="JABWUV010000003">
    <property type="protein sequence ID" value="KAF6369221.1"/>
    <property type="molecule type" value="Genomic_DNA"/>
</dbReference>
<reference evidence="2 3" key="1">
    <citation type="journal article" date="2020" name="Nature">
        <title>Six reference-quality genomes reveal evolution of bat adaptations.</title>
        <authorList>
            <person name="Jebb D."/>
            <person name="Huang Z."/>
            <person name="Pippel M."/>
            <person name="Hughes G.M."/>
            <person name="Lavrichenko K."/>
            <person name="Devanna P."/>
            <person name="Winkler S."/>
            <person name="Jermiin L.S."/>
            <person name="Skirmuntt E.C."/>
            <person name="Katzourakis A."/>
            <person name="Burkitt-Gray L."/>
            <person name="Ray D.A."/>
            <person name="Sullivan K.A.M."/>
            <person name="Roscito J.G."/>
            <person name="Kirilenko B.M."/>
            <person name="Davalos L.M."/>
            <person name="Corthals A.P."/>
            <person name="Power M.L."/>
            <person name="Jones G."/>
            <person name="Ransome R.D."/>
            <person name="Dechmann D.K.N."/>
            <person name="Locatelli A.G."/>
            <person name="Puechmaille S.J."/>
            <person name="Fedrigo O."/>
            <person name="Jarvis E.D."/>
            <person name="Hiller M."/>
            <person name="Vernes S.C."/>
            <person name="Myers E.W."/>
            <person name="Teeling E.C."/>
        </authorList>
    </citation>
    <scope>NUCLEOTIDE SEQUENCE [LARGE SCALE GENOMIC DNA]</scope>
    <source>
        <strain evidence="2">MMyoMyo1</strain>
        <tissue evidence="2">Flight muscle</tissue>
    </source>
</reference>
<evidence type="ECO:0000313" key="3">
    <source>
        <dbReference type="Proteomes" id="UP000527355"/>
    </source>
</evidence>
<evidence type="ECO:0000313" key="2">
    <source>
        <dbReference type="EMBL" id="KAF6369221.1"/>
    </source>
</evidence>
<gene>
    <name evidence="2" type="ORF">mMyoMyo1_010602</name>
</gene>